<organism evidence="1 2">
    <name type="scientific">Paenibacillus algicola</name>
    <dbReference type="NCBI Taxonomy" id="2565926"/>
    <lineage>
        <taxon>Bacteria</taxon>
        <taxon>Bacillati</taxon>
        <taxon>Bacillota</taxon>
        <taxon>Bacilli</taxon>
        <taxon>Bacillales</taxon>
        <taxon>Paenibacillaceae</taxon>
        <taxon>Paenibacillus</taxon>
    </lineage>
</organism>
<gene>
    <name evidence="1" type="ORF">E6C60_3988</name>
</gene>
<evidence type="ECO:0000313" key="2">
    <source>
        <dbReference type="Proteomes" id="UP000300879"/>
    </source>
</evidence>
<keyword evidence="2" id="KW-1185">Reference proteome</keyword>
<dbReference type="EMBL" id="CP040396">
    <property type="protein sequence ID" value="QCT04693.1"/>
    <property type="molecule type" value="Genomic_DNA"/>
</dbReference>
<dbReference type="Proteomes" id="UP000300879">
    <property type="component" value="Chromosome"/>
</dbReference>
<sequence length="40" mass="4660">MKYALHSHIIRPEFQRLQKPVLPNQKHAGSLFMMVLSVRG</sequence>
<proteinExistence type="predicted"/>
<accession>A0A4P8XQ91</accession>
<evidence type="ECO:0000313" key="1">
    <source>
        <dbReference type="EMBL" id="QCT04693.1"/>
    </source>
</evidence>
<reference evidence="1 2" key="1">
    <citation type="submission" date="2019-05" db="EMBL/GenBank/DDBJ databases">
        <authorList>
            <person name="Chen C."/>
        </authorList>
    </citation>
    <scope>NUCLEOTIDE SEQUENCE [LARGE SCALE GENOMIC DNA]</scope>
    <source>
        <strain evidence="1 2">HB172198</strain>
    </source>
</reference>
<dbReference type="AlphaFoldDB" id="A0A4P8XQ91"/>
<dbReference type="KEGG" id="palo:E6C60_3988"/>
<name>A0A4P8XQ91_9BACL</name>
<protein>
    <submittedName>
        <fullName evidence="1">Uncharacterized protein</fullName>
    </submittedName>
</protein>